<keyword evidence="2" id="KW-1185">Reference proteome</keyword>
<protein>
    <submittedName>
        <fullName evidence="1">Os01g0694050 protein</fullName>
    </submittedName>
</protein>
<gene>
    <name evidence="1" type="ordered locus">Os01g0694050</name>
    <name evidence="1" type="ORF">OSNPB_010694050</name>
</gene>
<dbReference type="EMBL" id="AP014957">
    <property type="protein sequence ID" value="BAS73833.1"/>
    <property type="molecule type" value="Genomic_DNA"/>
</dbReference>
<dbReference type="PaxDb" id="39947-A0A0N7KDK0"/>
<reference evidence="1 2" key="2">
    <citation type="journal article" date="2013" name="Plant Cell Physiol.">
        <title>Rice Annotation Project Database (RAP-DB): an integrative and interactive database for rice genomics.</title>
        <authorList>
            <person name="Sakai H."/>
            <person name="Lee S.S."/>
            <person name="Tanaka T."/>
            <person name="Numa H."/>
            <person name="Kim J."/>
            <person name="Kawahara Y."/>
            <person name="Wakimoto H."/>
            <person name="Yang C.C."/>
            <person name="Iwamoto M."/>
            <person name="Abe T."/>
            <person name="Yamada Y."/>
            <person name="Muto A."/>
            <person name="Inokuchi H."/>
            <person name="Ikemura T."/>
            <person name="Matsumoto T."/>
            <person name="Sasaki T."/>
            <person name="Itoh T."/>
        </authorList>
    </citation>
    <scope>NUCLEOTIDE SEQUENCE [LARGE SCALE GENOMIC DNA]</scope>
    <source>
        <strain evidence="2">cv. Nipponbare</strain>
    </source>
</reference>
<dbReference type="Proteomes" id="UP000059680">
    <property type="component" value="Chromosome 1"/>
</dbReference>
<accession>A0A0N7KDK0</accession>
<dbReference type="Gramene" id="Os01t0694050-00">
    <property type="protein sequence ID" value="Os01t0694050-00"/>
    <property type="gene ID" value="Os01g0694050"/>
</dbReference>
<organism evidence="1 2">
    <name type="scientific">Oryza sativa subsp. japonica</name>
    <name type="common">Rice</name>
    <dbReference type="NCBI Taxonomy" id="39947"/>
    <lineage>
        <taxon>Eukaryota</taxon>
        <taxon>Viridiplantae</taxon>
        <taxon>Streptophyta</taxon>
        <taxon>Embryophyta</taxon>
        <taxon>Tracheophyta</taxon>
        <taxon>Spermatophyta</taxon>
        <taxon>Magnoliopsida</taxon>
        <taxon>Liliopsida</taxon>
        <taxon>Poales</taxon>
        <taxon>Poaceae</taxon>
        <taxon>BOP clade</taxon>
        <taxon>Oryzoideae</taxon>
        <taxon>Oryzeae</taxon>
        <taxon>Oryzinae</taxon>
        <taxon>Oryza</taxon>
        <taxon>Oryza sativa</taxon>
    </lineage>
</organism>
<name>A0A0N7KDK0_ORYSJ</name>
<dbReference type="FunCoup" id="A0A0N7KDK0">
    <property type="interactions" value="271"/>
</dbReference>
<reference evidence="2" key="1">
    <citation type="journal article" date="2005" name="Nature">
        <title>The map-based sequence of the rice genome.</title>
        <authorList>
            <consortium name="International rice genome sequencing project (IRGSP)"/>
            <person name="Matsumoto T."/>
            <person name="Wu J."/>
            <person name="Kanamori H."/>
            <person name="Katayose Y."/>
            <person name="Fujisawa M."/>
            <person name="Namiki N."/>
            <person name="Mizuno H."/>
            <person name="Yamamoto K."/>
            <person name="Antonio B.A."/>
            <person name="Baba T."/>
            <person name="Sakata K."/>
            <person name="Nagamura Y."/>
            <person name="Aoki H."/>
            <person name="Arikawa K."/>
            <person name="Arita K."/>
            <person name="Bito T."/>
            <person name="Chiden Y."/>
            <person name="Fujitsuka N."/>
            <person name="Fukunaka R."/>
            <person name="Hamada M."/>
            <person name="Harada C."/>
            <person name="Hayashi A."/>
            <person name="Hijishita S."/>
            <person name="Honda M."/>
            <person name="Hosokawa S."/>
            <person name="Ichikawa Y."/>
            <person name="Idonuma A."/>
            <person name="Iijima M."/>
            <person name="Ikeda M."/>
            <person name="Ikeno M."/>
            <person name="Ito K."/>
            <person name="Ito S."/>
            <person name="Ito T."/>
            <person name="Ito Y."/>
            <person name="Ito Y."/>
            <person name="Iwabuchi A."/>
            <person name="Kamiya K."/>
            <person name="Karasawa W."/>
            <person name="Kurita K."/>
            <person name="Katagiri S."/>
            <person name="Kikuta A."/>
            <person name="Kobayashi H."/>
            <person name="Kobayashi N."/>
            <person name="Machita K."/>
            <person name="Maehara T."/>
            <person name="Masukawa M."/>
            <person name="Mizubayashi T."/>
            <person name="Mukai Y."/>
            <person name="Nagasaki H."/>
            <person name="Nagata Y."/>
            <person name="Naito S."/>
            <person name="Nakashima M."/>
            <person name="Nakama Y."/>
            <person name="Nakamichi Y."/>
            <person name="Nakamura M."/>
            <person name="Meguro A."/>
            <person name="Negishi M."/>
            <person name="Ohta I."/>
            <person name="Ohta T."/>
            <person name="Okamoto M."/>
            <person name="Ono N."/>
            <person name="Saji S."/>
            <person name="Sakaguchi M."/>
            <person name="Sakai K."/>
            <person name="Shibata M."/>
            <person name="Shimokawa T."/>
            <person name="Song J."/>
            <person name="Takazaki Y."/>
            <person name="Terasawa K."/>
            <person name="Tsugane M."/>
            <person name="Tsuji K."/>
            <person name="Ueda S."/>
            <person name="Waki K."/>
            <person name="Yamagata H."/>
            <person name="Yamamoto M."/>
            <person name="Yamamoto S."/>
            <person name="Yamane H."/>
            <person name="Yoshiki S."/>
            <person name="Yoshihara R."/>
            <person name="Yukawa K."/>
            <person name="Zhong H."/>
            <person name="Yano M."/>
            <person name="Yuan Q."/>
            <person name="Ouyang S."/>
            <person name="Liu J."/>
            <person name="Jones K.M."/>
            <person name="Gansberger K."/>
            <person name="Moffat K."/>
            <person name="Hill J."/>
            <person name="Bera J."/>
            <person name="Fadrosh D."/>
            <person name="Jin S."/>
            <person name="Johri S."/>
            <person name="Kim M."/>
            <person name="Overton L."/>
            <person name="Reardon M."/>
            <person name="Tsitrin T."/>
            <person name="Vuong H."/>
            <person name="Weaver B."/>
            <person name="Ciecko A."/>
            <person name="Tallon L."/>
            <person name="Jackson J."/>
            <person name="Pai G."/>
            <person name="Aken S.V."/>
            <person name="Utterback T."/>
            <person name="Reidmuller S."/>
            <person name="Feldblyum T."/>
            <person name="Hsiao J."/>
            <person name="Zismann V."/>
            <person name="Iobst S."/>
            <person name="de Vazeille A.R."/>
            <person name="Buell C.R."/>
            <person name="Ying K."/>
            <person name="Li Y."/>
            <person name="Lu T."/>
            <person name="Huang Y."/>
            <person name="Zhao Q."/>
            <person name="Feng Q."/>
            <person name="Zhang L."/>
            <person name="Zhu J."/>
            <person name="Weng Q."/>
            <person name="Mu J."/>
            <person name="Lu Y."/>
            <person name="Fan D."/>
            <person name="Liu Y."/>
            <person name="Guan J."/>
            <person name="Zhang Y."/>
            <person name="Yu S."/>
            <person name="Liu X."/>
            <person name="Zhang Y."/>
            <person name="Hong G."/>
            <person name="Han B."/>
            <person name="Choisne N."/>
            <person name="Demange N."/>
            <person name="Orjeda G."/>
            <person name="Samain S."/>
            <person name="Cattolico L."/>
            <person name="Pelletier E."/>
            <person name="Couloux A."/>
            <person name="Segurens B."/>
            <person name="Wincker P."/>
            <person name="D'Hont A."/>
            <person name="Scarpelli C."/>
            <person name="Weissenbach J."/>
            <person name="Salanoubat M."/>
            <person name="Quetier F."/>
            <person name="Yu Y."/>
            <person name="Kim H.R."/>
            <person name="Rambo T."/>
            <person name="Currie J."/>
            <person name="Collura K."/>
            <person name="Luo M."/>
            <person name="Yang T."/>
            <person name="Ammiraju J.S.S."/>
            <person name="Engler F."/>
            <person name="Soderlund C."/>
            <person name="Wing R.A."/>
            <person name="Palmer L.E."/>
            <person name="de la Bastide M."/>
            <person name="Spiegel L."/>
            <person name="Nascimento L."/>
            <person name="Zutavern T."/>
            <person name="O'Shaughnessy A."/>
            <person name="Dike S."/>
            <person name="Dedhia N."/>
            <person name="Preston R."/>
            <person name="Balija V."/>
            <person name="McCombie W.R."/>
            <person name="Chow T."/>
            <person name="Chen H."/>
            <person name="Chung M."/>
            <person name="Chen C."/>
            <person name="Shaw J."/>
            <person name="Wu H."/>
            <person name="Hsiao K."/>
            <person name="Chao Y."/>
            <person name="Chu M."/>
            <person name="Cheng C."/>
            <person name="Hour A."/>
            <person name="Lee P."/>
            <person name="Lin S."/>
            <person name="Lin Y."/>
            <person name="Liou J."/>
            <person name="Liu S."/>
            <person name="Hsing Y."/>
            <person name="Raghuvanshi S."/>
            <person name="Mohanty A."/>
            <person name="Bharti A.K."/>
            <person name="Gaur A."/>
            <person name="Gupta V."/>
            <person name="Kumar D."/>
            <person name="Ravi V."/>
            <person name="Vij S."/>
            <person name="Kapur A."/>
            <person name="Khurana P."/>
            <person name="Khurana P."/>
            <person name="Khurana J.P."/>
            <person name="Tyagi A.K."/>
            <person name="Gaikwad K."/>
            <person name="Singh A."/>
            <person name="Dalal V."/>
            <person name="Srivastava S."/>
            <person name="Dixit A."/>
            <person name="Pal A.K."/>
            <person name="Ghazi I.A."/>
            <person name="Yadav M."/>
            <person name="Pandit A."/>
            <person name="Bhargava A."/>
            <person name="Sureshbabu K."/>
            <person name="Batra K."/>
            <person name="Sharma T.R."/>
            <person name="Mohapatra T."/>
            <person name="Singh N.K."/>
            <person name="Messing J."/>
            <person name="Nelson A.B."/>
            <person name="Fuks G."/>
            <person name="Kavchok S."/>
            <person name="Keizer G."/>
            <person name="Linton E."/>
            <person name="Llaca V."/>
            <person name="Song R."/>
            <person name="Tanyolac B."/>
            <person name="Young S."/>
            <person name="Ho-Il K."/>
            <person name="Hahn J.H."/>
            <person name="Sangsakoo G."/>
            <person name="Vanavichit A."/>
            <person name="de Mattos Luiz.A.T."/>
            <person name="Zimmer P.D."/>
            <person name="Malone G."/>
            <person name="Dellagostin O."/>
            <person name="de Oliveira A.C."/>
            <person name="Bevan M."/>
            <person name="Bancroft I."/>
            <person name="Minx P."/>
            <person name="Cordum H."/>
            <person name="Wilson R."/>
            <person name="Cheng Z."/>
            <person name="Jin W."/>
            <person name="Jiang J."/>
            <person name="Leong S.A."/>
            <person name="Iwama H."/>
            <person name="Gojobori T."/>
            <person name="Itoh T."/>
            <person name="Niimura Y."/>
            <person name="Fujii Y."/>
            <person name="Habara T."/>
            <person name="Sakai H."/>
            <person name="Sato Y."/>
            <person name="Wilson G."/>
            <person name="Kumar K."/>
            <person name="McCouch S."/>
            <person name="Juretic N."/>
            <person name="Hoen D."/>
            <person name="Wright S."/>
            <person name="Bruskiewich R."/>
            <person name="Bureau T."/>
            <person name="Miyao A."/>
            <person name="Hirochika H."/>
            <person name="Nishikawa T."/>
            <person name="Kadowaki K."/>
            <person name="Sugiura M."/>
            <person name="Burr B."/>
            <person name="Sasaki T."/>
        </authorList>
    </citation>
    <scope>NUCLEOTIDE SEQUENCE [LARGE SCALE GENOMIC DNA]</scope>
    <source>
        <strain evidence="2">cv. Nipponbare</strain>
    </source>
</reference>
<sequence>MEGMVPDRLLYERTRVCSRGSLSSSVGTGPMRVVLLSTRLERKERLPICGLMVPSSAMSSNSSPVTHFPLLSHETPIHEQKGALAVQLLARMPLGSLTCSLKSSSAARSVLLYGGVSEVAHGANRMRSTMLMQRRAMVVKE</sequence>
<proteinExistence type="predicted"/>
<reference evidence="1 2" key="3">
    <citation type="journal article" date="2013" name="Rice">
        <title>Improvement of the Oryza sativa Nipponbare reference genome using next generation sequence and optical map data.</title>
        <authorList>
            <person name="Kawahara Y."/>
            <person name="de la Bastide M."/>
            <person name="Hamilton J.P."/>
            <person name="Kanamori H."/>
            <person name="McCombie W.R."/>
            <person name="Ouyang S."/>
            <person name="Schwartz D.C."/>
            <person name="Tanaka T."/>
            <person name="Wu J."/>
            <person name="Zhou S."/>
            <person name="Childs K.L."/>
            <person name="Davidson R.M."/>
            <person name="Lin H."/>
            <person name="Quesada-Ocampo L."/>
            <person name="Vaillancourt B."/>
            <person name="Sakai H."/>
            <person name="Lee S.S."/>
            <person name="Kim J."/>
            <person name="Numa H."/>
            <person name="Itoh T."/>
            <person name="Buell C.R."/>
            <person name="Matsumoto T."/>
        </authorList>
    </citation>
    <scope>NUCLEOTIDE SEQUENCE [LARGE SCALE GENOMIC DNA]</scope>
    <source>
        <strain evidence="2">cv. Nipponbare</strain>
    </source>
</reference>
<evidence type="ECO:0000313" key="2">
    <source>
        <dbReference type="Proteomes" id="UP000059680"/>
    </source>
</evidence>
<dbReference type="AlphaFoldDB" id="A0A0N7KDK0"/>
<dbReference type="InParanoid" id="A0A0N7KDK0"/>
<evidence type="ECO:0000313" key="1">
    <source>
        <dbReference type="EMBL" id="BAS73833.1"/>
    </source>
</evidence>